<accession>I3UC34</accession>
<reference evidence="2" key="2">
    <citation type="journal article" date="2013" name="PLoS ONE">
        <title>Genome implosion elicits host-confinement in Alcaligenaceae: evidence from the comparative genomics of Tetrathiobacter kashmirensis, a pathogen in the making.</title>
        <authorList>
            <person name="Ghosh W."/>
            <person name="Alam M."/>
            <person name="Roy C."/>
            <person name="Pyne P."/>
            <person name="George A."/>
            <person name="Chakraborty R."/>
            <person name="Majumder S."/>
            <person name="Agarwal A."/>
            <person name="Chakraborty S."/>
            <person name="Majumdar S."/>
            <person name="Gupta S.K."/>
        </authorList>
    </citation>
    <scope>NUCLEOTIDE SEQUENCE [LARGE SCALE GENOMIC DNA]</scope>
    <source>
        <strain evidence="2">WT001</strain>
    </source>
</reference>
<protein>
    <submittedName>
        <fullName evidence="1">Uncharacterized protein</fullName>
    </submittedName>
</protein>
<organism evidence="1 2">
    <name type="scientific">Advenella kashmirensis (strain DSM 17095 / LMG 22695 / WT001)</name>
    <name type="common">Tetrathiobacter kashmirensis</name>
    <dbReference type="NCBI Taxonomy" id="1036672"/>
    <lineage>
        <taxon>Bacteria</taxon>
        <taxon>Pseudomonadati</taxon>
        <taxon>Pseudomonadota</taxon>
        <taxon>Betaproteobacteria</taxon>
        <taxon>Burkholderiales</taxon>
        <taxon>Alcaligenaceae</taxon>
    </lineage>
</organism>
<reference evidence="1 2" key="1">
    <citation type="journal article" date="2011" name="J. Bacteriol.">
        <title>Whole-genome shotgun sequencing of the sulfur-oxidizing chemoautotroph Tetrathiobacter kashmirensis.</title>
        <authorList>
            <person name="Ghosh W."/>
            <person name="George A."/>
            <person name="Agarwal A."/>
            <person name="Raj P."/>
            <person name="Alam M."/>
            <person name="Pyne P."/>
            <person name="Das Gupta S.K."/>
        </authorList>
    </citation>
    <scope>NUCLEOTIDE SEQUENCE [LARGE SCALE GENOMIC DNA]</scope>
    <source>
        <strain evidence="1 2">WT001</strain>
    </source>
</reference>
<proteinExistence type="predicted"/>
<keyword evidence="2" id="KW-1185">Reference proteome</keyword>
<dbReference type="HOGENOM" id="CLU_2857625_0_0_4"/>
<dbReference type="Proteomes" id="UP000005267">
    <property type="component" value="Chromosome"/>
</dbReference>
<dbReference type="AlphaFoldDB" id="I3UC34"/>
<dbReference type="EMBL" id="CP003555">
    <property type="protein sequence ID" value="AFK62572.1"/>
    <property type="molecule type" value="Genomic_DNA"/>
</dbReference>
<evidence type="ECO:0000313" key="1">
    <source>
        <dbReference type="EMBL" id="AFK62572.1"/>
    </source>
</evidence>
<name>I3UC34_ADVKW</name>
<dbReference type="KEGG" id="aka:TKWG_11950"/>
<gene>
    <name evidence="1" type="ordered locus">TKWG_11950</name>
</gene>
<evidence type="ECO:0000313" key="2">
    <source>
        <dbReference type="Proteomes" id="UP000005267"/>
    </source>
</evidence>
<sequence>MGGADSWPWIMLAKPGMSVSPPDEPLASSEISDSVSWPRCRQSVTAADASMALVCVVLPAESIA</sequence>